<comment type="subcellular location">
    <subcellularLocation>
        <location evidence="2">Chromosome</location>
        <location evidence="2">Centromere</location>
        <location evidence="2">Kinetochore</location>
    </subcellularLocation>
    <subcellularLocation>
        <location evidence="1">Nucleus</location>
    </subcellularLocation>
</comment>
<evidence type="ECO:0000256" key="4">
    <source>
        <dbReference type="ARBA" id="ARBA00022838"/>
    </source>
</evidence>
<dbReference type="GO" id="GO:0007059">
    <property type="term" value="P:chromosome segregation"/>
    <property type="evidence" value="ECO:0007669"/>
    <property type="project" value="TreeGrafter"/>
</dbReference>
<feature type="coiled-coil region" evidence="8">
    <location>
        <begin position="79"/>
        <end position="130"/>
    </location>
</feature>
<keyword evidence="4" id="KW-0995">Kinetochore</keyword>
<evidence type="ECO:0000313" key="11">
    <source>
        <dbReference type="Proteomes" id="UP000016665"/>
    </source>
</evidence>
<sequence length="197" mass="23230">MECNAAVLAEKENFLDYPIEENSIQSDTKKLQDAIEKAKGSFQNKTLALQRIQIMDALRKKLKQDDKDSRLILETIKHILLLSRTIIEYQQQARQKEEELIDIKRKRLLLKNREHKLQEMQTTMKKEKEKKESVNGVEIQEMHETLERARETTTILQNVLQGIIFGSTVNWAEYPSLKEIVLQLEKNVYFQKWTLGM</sequence>
<dbReference type="PANTHER" id="PTHR48122:SF1">
    <property type="entry name" value="CENTROMERE PROTEIN H"/>
    <property type="match status" value="1"/>
</dbReference>
<evidence type="ECO:0000259" key="9">
    <source>
        <dbReference type="Pfam" id="PF05837"/>
    </source>
</evidence>
<keyword evidence="5" id="KW-0539">Nucleus</keyword>
<keyword evidence="8" id="KW-0175">Coiled coil</keyword>
<dbReference type="GO" id="GO:0005654">
    <property type="term" value="C:nucleoplasm"/>
    <property type="evidence" value="ECO:0007669"/>
    <property type="project" value="Ensembl"/>
</dbReference>
<evidence type="ECO:0000256" key="7">
    <source>
        <dbReference type="ARBA" id="ARBA00025735"/>
    </source>
</evidence>
<dbReference type="GO" id="GO:0043515">
    <property type="term" value="F:kinetochore binding"/>
    <property type="evidence" value="ECO:0007669"/>
    <property type="project" value="Ensembl"/>
</dbReference>
<dbReference type="GO" id="GO:0000939">
    <property type="term" value="C:inner kinetochore"/>
    <property type="evidence" value="ECO:0007669"/>
    <property type="project" value="Ensembl"/>
</dbReference>
<dbReference type="InterPro" id="IPR008426">
    <property type="entry name" value="CENP-H_C"/>
</dbReference>
<organism evidence="10 11">
    <name type="scientific">Ficedula albicollis</name>
    <name type="common">Collared flycatcher</name>
    <name type="synonym">Muscicapa albicollis</name>
    <dbReference type="NCBI Taxonomy" id="59894"/>
    <lineage>
        <taxon>Eukaryota</taxon>
        <taxon>Metazoa</taxon>
        <taxon>Chordata</taxon>
        <taxon>Craniata</taxon>
        <taxon>Vertebrata</taxon>
        <taxon>Euteleostomi</taxon>
        <taxon>Archelosauria</taxon>
        <taxon>Archosauria</taxon>
        <taxon>Dinosauria</taxon>
        <taxon>Saurischia</taxon>
        <taxon>Theropoda</taxon>
        <taxon>Coelurosauria</taxon>
        <taxon>Aves</taxon>
        <taxon>Neognathae</taxon>
        <taxon>Neoaves</taxon>
        <taxon>Telluraves</taxon>
        <taxon>Australaves</taxon>
        <taxon>Passeriformes</taxon>
        <taxon>Muscicapidae</taxon>
        <taxon>Ficedula</taxon>
    </lineage>
</organism>
<dbReference type="GeneTree" id="ENSGT00390000009578"/>
<evidence type="ECO:0000256" key="5">
    <source>
        <dbReference type="ARBA" id="ARBA00023242"/>
    </source>
</evidence>
<reference evidence="10" key="2">
    <citation type="submission" date="2025-08" db="UniProtKB">
        <authorList>
            <consortium name="Ensembl"/>
        </authorList>
    </citation>
    <scope>IDENTIFICATION</scope>
</reference>
<feature type="domain" description="Centromere protein H C-terminal" evidence="9">
    <location>
        <begin position="13"/>
        <end position="185"/>
    </location>
</feature>
<evidence type="ECO:0000256" key="2">
    <source>
        <dbReference type="ARBA" id="ARBA00004629"/>
    </source>
</evidence>
<dbReference type="PANTHER" id="PTHR48122">
    <property type="entry name" value="CENTROMERE PROTEIN H"/>
    <property type="match status" value="1"/>
</dbReference>
<dbReference type="Pfam" id="PF05837">
    <property type="entry name" value="CENP-H"/>
    <property type="match status" value="1"/>
</dbReference>
<reference evidence="10" key="3">
    <citation type="submission" date="2025-09" db="UniProtKB">
        <authorList>
            <consortium name="Ensembl"/>
        </authorList>
    </citation>
    <scope>IDENTIFICATION</scope>
</reference>
<name>A0A803V8H7_FICAL</name>
<proteinExistence type="inferred from homology"/>
<protein>
    <submittedName>
        <fullName evidence="10">Centromere protein H</fullName>
    </submittedName>
</protein>
<dbReference type="GO" id="GO:0051382">
    <property type="term" value="P:kinetochore assembly"/>
    <property type="evidence" value="ECO:0007669"/>
    <property type="project" value="InterPro"/>
</dbReference>
<evidence type="ECO:0000256" key="3">
    <source>
        <dbReference type="ARBA" id="ARBA00022454"/>
    </source>
</evidence>
<dbReference type="AlphaFoldDB" id="A0A803V8H7"/>
<comment type="similarity">
    <text evidence="7">Belongs to the CENP-H/MCM16 family.</text>
</comment>
<keyword evidence="11" id="KW-1185">Reference proteome</keyword>
<dbReference type="Proteomes" id="UP000016665">
    <property type="component" value="Chromosome Z"/>
</dbReference>
<reference evidence="10 11" key="1">
    <citation type="journal article" date="2012" name="Nature">
        <title>The genomic landscape of species divergence in Ficedula flycatchers.</title>
        <authorList>
            <person name="Ellegren H."/>
            <person name="Smeds L."/>
            <person name="Burri R."/>
            <person name="Olason P.I."/>
            <person name="Backstrom N."/>
            <person name="Kawakami T."/>
            <person name="Kunstner A."/>
            <person name="Makinen H."/>
            <person name="Nadachowska-Brzyska K."/>
            <person name="Qvarnstrom A."/>
            <person name="Uebbing S."/>
            <person name="Wolf J.B."/>
        </authorList>
    </citation>
    <scope>NUCLEOTIDE SEQUENCE [LARGE SCALE GENOMIC DNA]</scope>
</reference>
<evidence type="ECO:0000256" key="6">
    <source>
        <dbReference type="ARBA" id="ARBA00023328"/>
    </source>
</evidence>
<evidence type="ECO:0000256" key="1">
    <source>
        <dbReference type="ARBA" id="ARBA00004123"/>
    </source>
</evidence>
<dbReference type="InterPro" id="IPR040034">
    <property type="entry name" value="CENP-H"/>
</dbReference>
<keyword evidence="3" id="KW-0158">Chromosome</keyword>
<dbReference type="GO" id="GO:0007052">
    <property type="term" value="P:mitotic spindle organization"/>
    <property type="evidence" value="ECO:0007669"/>
    <property type="project" value="TreeGrafter"/>
</dbReference>
<dbReference type="Ensembl" id="ENSFALT00000031396.1">
    <property type="protein sequence ID" value="ENSFALP00000019033.1"/>
    <property type="gene ID" value="ENSFALG00000009863.2"/>
</dbReference>
<gene>
    <name evidence="10" type="primary">CENPH</name>
</gene>
<accession>A0A803V8H7</accession>
<evidence type="ECO:0000313" key="10">
    <source>
        <dbReference type="Ensembl" id="ENSFALP00000019033.1"/>
    </source>
</evidence>
<dbReference type="GO" id="GO:0005730">
    <property type="term" value="C:nucleolus"/>
    <property type="evidence" value="ECO:0007669"/>
    <property type="project" value="Ensembl"/>
</dbReference>
<evidence type="ECO:0000256" key="8">
    <source>
        <dbReference type="SAM" id="Coils"/>
    </source>
</evidence>
<keyword evidence="6" id="KW-0137">Centromere</keyword>